<dbReference type="Proteomes" id="UP000188532">
    <property type="component" value="Unassembled WGS sequence"/>
</dbReference>
<reference evidence="4 5" key="1">
    <citation type="submission" date="2017-02" db="EMBL/GenBank/DDBJ databases">
        <title>Complete genome sequences of Mycobacterium kansasii strains isolated from rhesus macaques.</title>
        <authorList>
            <person name="Panda A."/>
            <person name="Nagaraj S."/>
            <person name="Zhao X."/>
            <person name="Tettelin H."/>
            <person name="Detolla L.J."/>
        </authorList>
    </citation>
    <scope>NUCLEOTIDE SEQUENCE [LARGE SCALE GENOMIC DNA]</scope>
    <source>
        <strain evidence="3 4">11-3469</strain>
        <strain evidence="2 5">11-3813</strain>
    </source>
</reference>
<dbReference type="EMBL" id="MVBN01000003">
    <property type="protein sequence ID" value="OOK77446.1"/>
    <property type="molecule type" value="Genomic_DNA"/>
</dbReference>
<evidence type="ECO:0000313" key="2">
    <source>
        <dbReference type="EMBL" id="OOK67271.1"/>
    </source>
</evidence>
<sequence length="37" mass="3876">MTLGETTTKTTAPSEPRTPFAEPAVKAMVPCGFTFGC</sequence>
<organism evidence="2 5">
    <name type="scientific">Mycobacterium kansasii</name>
    <dbReference type="NCBI Taxonomy" id="1768"/>
    <lineage>
        <taxon>Bacteria</taxon>
        <taxon>Bacillati</taxon>
        <taxon>Actinomycetota</taxon>
        <taxon>Actinomycetes</taxon>
        <taxon>Mycobacteriales</taxon>
        <taxon>Mycobacteriaceae</taxon>
        <taxon>Mycobacterium</taxon>
    </lineage>
</organism>
<evidence type="ECO:0000256" key="1">
    <source>
        <dbReference type="SAM" id="MobiDB-lite"/>
    </source>
</evidence>
<dbReference type="EMBL" id="MVBM01000008">
    <property type="protein sequence ID" value="OOK67271.1"/>
    <property type="molecule type" value="Genomic_DNA"/>
</dbReference>
<feature type="region of interest" description="Disordered" evidence="1">
    <location>
        <begin position="1"/>
        <end position="21"/>
    </location>
</feature>
<feature type="compositionally biased region" description="Polar residues" evidence="1">
    <location>
        <begin position="1"/>
        <end position="13"/>
    </location>
</feature>
<comment type="caution">
    <text evidence="2">The sequence shown here is derived from an EMBL/GenBank/DDBJ whole genome shotgun (WGS) entry which is preliminary data.</text>
</comment>
<evidence type="ECO:0000313" key="4">
    <source>
        <dbReference type="Proteomes" id="UP000188532"/>
    </source>
</evidence>
<proteinExistence type="predicted"/>
<evidence type="ECO:0000313" key="3">
    <source>
        <dbReference type="EMBL" id="OOK77446.1"/>
    </source>
</evidence>
<gene>
    <name evidence="3" type="ORF">BZL29_3010</name>
    <name evidence="2" type="ORF">BZL30_7596</name>
</gene>
<dbReference type="AlphaFoldDB" id="A0A1V3WLX8"/>
<accession>A0A1V3WLX8</accession>
<name>A0A1V3WLX8_MYCKA</name>
<dbReference type="Proteomes" id="UP000189229">
    <property type="component" value="Unassembled WGS sequence"/>
</dbReference>
<evidence type="ECO:0000313" key="5">
    <source>
        <dbReference type="Proteomes" id="UP000189229"/>
    </source>
</evidence>
<protein>
    <submittedName>
        <fullName evidence="2">Uncharacterized protein</fullName>
    </submittedName>
</protein>